<dbReference type="RefSeq" id="WP_344728162.1">
    <property type="nucleotide sequence ID" value="NZ_BAAAUS010000049.1"/>
</dbReference>
<dbReference type="InterPro" id="IPR037069">
    <property type="entry name" value="AcylCoA_DH/ox_N_sf"/>
</dbReference>
<dbReference type="InterPro" id="IPR009100">
    <property type="entry name" value="AcylCoA_DH/oxidase_NM_dom_sf"/>
</dbReference>
<dbReference type="EMBL" id="JBHUCO010000047">
    <property type="protein sequence ID" value="MFD1522683.1"/>
    <property type="molecule type" value="Genomic_DNA"/>
</dbReference>
<dbReference type="Gene3D" id="1.10.540.10">
    <property type="entry name" value="Acyl-CoA dehydrogenase/oxidase, N-terminal domain"/>
    <property type="match status" value="1"/>
</dbReference>
<feature type="compositionally biased region" description="Basic residues" evidence="1">
    <location>
        <begin position="73"/>
        <end position="87"/>
    </location>
</feature>
<evidence type="ECO:0000256" key="1">
    <source>
        <dbReference type="SAM" id="MobiDB-lite"/>
    </source>
</evidence>
<evidence type="ECO:0000313" key="3">
    <source>
        <dbReference type="Proteomes" id="UP001597114"/>
    </source>
</evidence>
<organism evidence="2 3">
    <name type="scientific">Pseudonocardia yunnanensis</name>
    <dbReference type="NCBI Taxonomy" id="58107"/>
    <lineage>
        <taxon>Bacteria</taxon>
        <taxon>Bacillati</taxon>
        <taxon>Actinomycetota</taxon>
        <taxon>Actinomycetes</taxon>
        <taxon>Pseudonocardiales</taxon>
        <taxon>Pseudonocardiaceae</taxon>
        <taxon>Pseudonocardia</taxon>
    </lineage>
</organism>
<name>A0ABW4F4R3_9PSEU</name>
<feature type="region of interest" description="Disordered" evidence="1">
    <location>
        <begin position="70"/>
        <end position="99"/>
    </location>
</feature>
<keyword evidence="3" id="KW-1185">Reference proteome</keyword>
<evidence type="ECO:0008006" key="4">
    <source>
        <dbReference type="Google" id="ProtNLM"/>
    </source>
</evidence>
<evidence type="ECO:0000313" key="2">
    <source>
        <dbReference type="EMBL" id="MFD1522683.1"/>
    </source>
</evidence>
<feature type="region of interest" description="Disordered" evidence="1">
    <location>
        <begin position="1"/>
        <end position="22"/>
    </location>
</feature>
<comment type="caution">
    <text evidence="2">The sequence shown here is derived from an EMBL/GenBank/DDBJ whole genome shotgun (WGS) entry which is preliminary data.</text>
</comment>
<gene>
    <name evidence="2" type="ORF">ACFSJD_34680</name>
</gene>
<dbReference type="Proteomes" id="UP001597114">
    <property type="component" value="Unassembled WGS sequence"/>
</dbReference>
<accession>A0ABW4F4R3</accession>
<sequence length="99" mass="11144">MTSTHAEPRAGARQAPTDEELAERFRPVFDRIAERAVEREAQRRLPYEEVEWLRAAGFGALRVPIELGGSGVSRRRSRWNGRGRTARTRPASSTSTAPR</sequence>
<proteinExistence type="predicted"/>
<protein>
    <recommendedName>
        <fullName evidence="4">Acyl-CoA dehydrogenase/oxidase N-terminal domain-containing protein</fullName>
    </recommendedName>
</protein>
<dbReference type="SUPFAM" id="SSF56645">
    <property type="entry name" value="Acyl-CoA dehydrogenase NM domain-like"/>
    <property type="match status" value="1"/>
</dbReference>
<reference evidence="3" key="1">
    <citation type="journal article" date="2019" name="Int. J. Syst. Evol. Microbiol.">
        <title>The Global Catalogue of Microorganisms (GCM) 10K type strain sequencing project: providing services to taxonomists for standard genome sequencing and annotation.</title>
        <authorList>
            <consortium name="The Broad Institute Genomics Platform"/>
            <consortium name="The Broad Institute Genome Sequencing Center for Infectious Disease"/>
            <person name="Wu L."/>
            <person name="Ma J."/>
        </authorList>
    </citation>
    <scope>NUCLEOTIDE SEQUENCE [LARGE SCALE GENOMIC DNA]</scope>
    <source>
        <strain evidence="3">CCM 7043</strain>
    </source>
</reference>
<feature type="compositionally biased region" description="Low complexity" evidence="1">
    <location>
        <begin position="88"/>
        <end position="99"/>
    </location>
</feature>
<feature type="compositionally biased region" description="Basic and acidic residues" evidence="1">
    <location>
        <begin position="1"/>
        <end position="10"/>
    </location>
</feature>